<dbReference type="RefSeq" id="WP_145280080.1">
    <property type="nucleotide sequence ID" value="NZ_CP036291.1"/>
</dbReference>
<organism evidence="1 2">
    <name type="scientific">Pirellulimonas nuda</name>
    <dbReference type="NCBI Taxonomy" id="2528009"/>
    <lineage>
        <taxon>Bacteria</taxon>
        <taxon>Pseudomonadati</taxon>
        <taxon>Planctomycetota</taxon>
        <taxon>Planctomycetia</taxon>
        <taxon>Pirellulales</taxon>
        <taxon>Lacipirellulaceae</taxon>
        <taxon>Pirellulimonas</taxon>
    </lineage>
</organism>
<sequence>MSDFWPSGLDLGDTHCPMDILREAQSDWETNSNGMLALLLQRAKSKTENDMVIVHVKHVRSNRTGSLFSVVHRPNAPYPVTIFPKDAELPKFLRKSYYEPPVDVFGGISSSVLGVTKGKNVENEWVADTPAEFRQNLRDVFNLGVVKSVVLNLFASESVSPGDAVGEGEEGVDPS</sequence>
<reference evidence="1 2" key="1">
    <citation type="submission" date="2019-02" db="EMBL/GenBank/DDBJ databases">
        <title>Deep-cultivation of Planctomycetes and their phenomic and genomic characterization uncovers novel biology.</title>
        <authorList>
            <person name="Wiegand S."/>
            <person name="Jogler M."/>
            <person name="Boedeker C."/>
            <person name="Pinto D."/>
            <person name="Vollmers J."/>
            <person name="Rivas-Marin E."/>
            <person name="Kohn T."/>
            <person name="Peeters S.H."/>
            <person name="Heuer A."/>
            <person name="Rast P."/>
            <person name="Oberbeckmann S."/>
            <person name="Bunk B."/>
            <person name="Jeske O."/>
            <person name="Meyerdierks A."/>
            <person name="Storesund J.E."/>
            <person name="Kallscheuer N."/>
            <person name="Luecker S."/>
            <person name="Lage O.M."/>
            <person name="Pohl T."/>
            <person name="Merkel B.J."/>
            <person name="Hornburger P."/>
            <person name="Mueller R.-W."/>
            <person name="Bruemmer F."/>
            <person name="Labrenz M."/>
            <person name="Spormann A.M."/>
            <person name="Op den Camp H."/>
            <person name="Overmann J."/>
            <person name="Amann R."/>
            <person name="Jetten M.S.M."/>
            <person name="Mascher T."/>
            <person name="Medema M.H."/>
            <person name="Devos D.P."/>
            <person name="Kaster A.-K."/>
            <person name="Ovreas L."/>
            <person name="Rohde M."/>
            <person name="Galperin M.Y."/>
            <person name="Jogler C."/>
        </authorList>
    </citation>
    <scope>NUCLEOTIDE SEQUENCE [LARGE SCALE GENOMIC DNA]</scope>
    <source>
        <strain evidence="1 2">Pla175</strain>
    </source>
</reference>
<name>A0A518D5B2_9BACT</name>
<gene>
    <name evidence="1" type="ORF">Pla175_00060</name>
</gene>
<dbReference type="AlphaFoldDB" id="A0A518D5B2"/>
<keyword evidence="2" id="KW-1185">Reference proteome</keyword>
<evidence type="ECO:0000313" key="1">
    <source>
        <dbReference type="EMBL" id="QDU86656.1"/>
    </source>
</evidence>
<dbReference type="Proteomes" id="UP000317429">
    <property type="component" value="Chromosome"/>
</dbReference>
<dbReference type="EMBL" id="CP036291">
    <property type="protein sequence ID" value="QDU86656.1"/>
    <property type="molecule type" value="Genomic_DNA"/>
</dbReference>
<dbReference type="KEGG" id="pnd:Pla175_00060"/>
<proteinExistence type="predicted"/>
<protein>
    <submittedName>
        <fullName evidence="1">Uncharacterized protein</fullName>
    </submittedName>
</protein>
<accession>A0A518D5B2</accession>
<dbReference type="OrthoDB" id="3078295at2"/>
<evidence type="ECO:0000313" key="2">
    <source>
        <dbReference type="Proteomes" id="UP000317429"/>
    </source>
</evidence>